<dbReference type="PANTHER" id="PTHR47506">
    <property type="entry name" value="TRANSCRIPTIONAL REGULATORY PROTEIN"/>
    <property type="match status" value="1"/>
</dbReference>
<accession>A0A2P8EFM1</accession>
<dbReference type="InterPro" id="IPR036271">
    <property type="entry name" value="Tet_transcr_reg_TetR-rel_C_sf"/>
</dbReference>
<dbReference type="Proteomes" id="UP000243528">
    <property type="component" value="Unassembled WGS sequence"/>
</dbReference>
<evidence type="ECO:0000313" key="4">
    <source>
        <dbReference type="EMBL" id="PSL08251.1"/>
    </source>
</evidence>
<proteinExistence type="predicted"/>
<dbReference type="Gene3D" id="1.10.357.10">
    <property type="entry name" value="Tetracycline Repressor, domain 2"/>
    <property type="match status" value="1"/>
</dbReference>
<dbReference type="EMBL" id="PYGE01000001">
    <property type="protein sequence ID" value="PSL08251.1"/>
    <property type="molecule type" value="Genomic_DNA"/>
</dbReference>
<gene>
    <name evidence="4" type="ORF">CLV30_101222</name>
</gene>
<dbReference type="PANTHER" id="PTHR47506:SF1">
    <property type="entry name" value="HTH-TYPE TRANSCRIPTIONAL REGULATOR YJDC"/>
    <property type="match status" value="1"/>
</dbReference>
<keyword evidence="5" id="KW-1185">Reference proteome</keyword>
<dbReference type="RefSeq" id="WP_106535331.1">
    <property type="nucleotide sequence ID" value="NZ_ML142897.1"/>
</dbReference>
<evidence type="ECO:0000313" key="5">
    <source>
        <dbReference type="Proteomes" id="UP000243528"/>
    </source>
</evidence>
<keyword evidence="1" id="KW-0805">Transcription regulation</keyword>
<evidence type="ECO:0000256" key="1">
    <source>
        <dbReference type="ARBA" id="ARBA00023015"/>
    </source>
</evidence>
<feature type="domain" description="Tetracyclin repressor-like C-terminal" evidence="3">
    <location>
        <begin position="50"/>
        <end position="137"/>
    </location>
</feature>
<reference evidence="4 5" key="1">
    <citation type="submission" date="2018-03" db="EMBL/GenBank/DDBJ databases">
        <title>Genomic Encyclopedia of Archaeal and Bacterial Type Strains, Phase II (KMG-II): from individual species to whole genera.</title>
        <authorList>
            <person name="Goeker M."/>
        </authorList>
    </citation>
    <scope>NUCLEOTIDE SEQUENCE [LARGE SCALE GENOMIC DNA]</scope>
    <source>
        <strain evidence="4 5">DSM 45211</strain>
    </source>
</reference>
<dbReference type="Gene3D" id="1.10.10.60">
    <property type="entry name" value="Homeodomain-like"/>
    <property type="match status" value="1"/>
</dbReference>
<dbReference type="OrthoDB" id="9805134at2"/>
<dbReference type="InterPro" id="IPR011075">
    <property type="entry name" value="TetR_C"/>
</dbReference>
<dbReference type="SUPFAM" id="SSF48498">
    <property type="entry name" value="Tetracyclin repressor-like, C-terminal domain"/>
    <property type="match status" value="1"/>
</dbReference>
<evidence type="ECO:0000256" key="2">
    <source>
        <dbReference type="ARBA" id="ARBA00023163"/>
    </source>
</evidence>
<sequence length="161" mass="17302">MGIRPPSMYAAFESKESLFFSVVDHYNATHGSFLAEAIAEETSGTRLARRVLHEAAAHYASTSHPGGCLVISAAVTVTPGNQHVADRLAAMRNQNLAAFEQAFQRDVDSGELPPHADPYRLARFVAAVLQGMSQQARDGAQVEDLRAVATTAGNVMSVLHR</sequence>
<evidence type="ECO:0000259" key="3">
    <source>
        <dbReference type="Pfam" id="PF16925"/>
    </source>
</evidence>
<dbReference type="Pfam" id="PF16925">
    <property type="entry name" value="TetR_C_13"/>
    <property type="match status" value="1"/>
</dbReference>
<keyword evidence="2" id="KW-0804">Transcription</keyword>
<organism evidence="4 5">
    <name type="scientific">Haloactinopolyspora alba</name>
    <dbReference type="NCBI Taxonomy" id="648780"/>
    <lineage>
        <taxon>Bacteria</taxon>
        <taxon>Bacillati</taxon>
        <taxon>Actinomycetota</taxon>
        <taxon>Actinomycetes</taxon>
        <taxon>Jiangellales</taxon>
        <taxon>Jiangellaceae</taxon>
        <taxon>Haloactinopolyspora</taxon>
    </lineage>
</organism>
<comment type="caution">
    <text evidence="4">The sequence shown here is derived from an EMBL/GenBank/DDBJ whole genome shotgun (WGS) entry which is preliminary data.</text>
</comment>
<name>A0A2P8EFM1_9ACTN</name>
<protein>
    <submittedName>
        <fullName evidence="4">TetR family transcriptional regulator</fullName>
    </submittedName>
</protein>
<dbReference type="AlphaFoldDB" id="A0A2P8EFM1"/>